<sequence length="272" mass="32078">MKLKLTSIFILSIVLISCKSEITKQEVIESNATYQNKGRELVSKTLDKLGIYNDLLERKDVVYTYSYQTPDGKKDISTEKYLFDGELSYGLYDKHERTFPDLTGQIEQGYDGETFWLRHNGETLNDTTRLKRVAFNRPTNFYWFAMMQKLLDPGLIYDYLGEKKINNTNYEIVKISFTSKDNKPTDIYQLYINKETLFIDQFLFTVADYGVVETPFLMILKYEEIDDLWIPSKRLYKKSNWEADVLEGPWIKVNWSDIKFNNNLSKTDFTNM</sequence>
<protein>
    <recommendedName>
        <fullName evidence="3">Outer membrane lipoprotein-sorting protein</fullName>
    </recommendedName>
</protein>
<dbReference type="PROSITE" id="PS51257">
    <property type="entry name" value="PROKAR_LIPOPROTEIN"/>
    <property type="match status" value="1"/>
</dbReference>
<evidence type="ECO:0000313" key="1">
    <source>
        <dbReference type="EMBL" id="GER60238.1"/>
    </source>
</evidence>
<evidence type="ECO:0000313" key="2">
    <source>
        <dbReference type="Proteomes" id="UP000326509"/>
    </source>
</evidence>
<keyword evidence="2" id="KW-1185">Reference proteome</keyword>
<proteinExistence type="predicted"/>
<name>A0A5J4J2H8_9FLAO</name>
<dbReference type="EMBL" id="BKCG01000006">
    <property type="protein sequence ID" value="GER60238.1"/>
    <property type="molecule type" value="Genomic_DNA"/>
</dbReference>
<dbReference type="RefSeq" id="WP_151674672.1">
    <property type="nucleotide sequence ID" value="NZ_BKCG01000006.1"/>
</dbReference>
<reference evidence="1 2" key="1">
    <citation type="submission" date="2019-08" db="EMBL/GenBank/DDBJ databases">
        <title>Draft genome sequence of Ulvibacter marinus type strain NBRC 109484.</title>
        <authorList>
            <person name="Kawano K."/>
            <person name="Ushijima N."/>
            <person name="Kihara M."/>
            <person name="Itoh H."/>
        </authorList>
    </citation>
    <scope>NUCLEOTIDE SEQUENCE [LARGE SCALE GENOMIC DNA]</scope>
    <source>
        <strain evidence="1 2">NBRC 109484</strain>
    </source>
</reference>
<dbReference type="Proteomes" id="UP000326509">
    <property type="component" value="Unassembled WGS sequence"/>
</dbReference>
<evidence type="ECO:0008006" key="3">
    <source>
        <dbReference type="Google" id="ProtNLM"/>
    </source>
</evidence>
<accession>A0A5J4J2H8</accession>
<dbReference type="AlphaFoldDB" id="A0A5J4J2H8"/>
<comment type="caution">
    <text evidence="1">The sequence shown here is derived from an EMBL/GenBank/DDBJ whole genome shotgun (WGS) entry which is preliminary data.</text>
</comment>
<organism evidence="1 2">
    <name type="scientific">Patiriisocius marinus</name>
    <dbReference type="NCBI Taxonomy" id="1397112"/>
    <lineage>
        <taxon>Bacteria</taxon>
        <taxon>Pseudomonadati</taxon>
        <taxon>Bacteroidota</taxon>
        <taxon>Flavobacteriia</taxon>
        <taxon>Flavobacteriales</taxon>
        <taxon>Flavobacteriaceae</taxon>
        <taxon>Patiriisocius</taxon>
    </lineage>
</organism>
<dbReference type="OrthoDB" id="1490620at2"/>
<gene>
    <name evidence="1" type="ORF">ULMA_23460</name>
</gene>